<comment type="similarity">
    <text evidence="1 3">Belongs to the short-chain dehydrogenases/reductases (SDR) family.</text>
</comment>
<dbReference type="PRINTS" id="PR00081">
    <property type="entry name" value="GDHRDH"/>
</dbReference>
<evidence type="ECO:0000256" key="2">
    <source>
        <dbReference type="ARBA" id="ARBA00023002"/>
    </source>
</evidence>
<dbReference type="GO" id="GO:0016616">
    <property type="term" value="F:oxidoreductase activity, acting on the CH-OH group of donors, NAD or NADP as acceptor"/>
    <property type="evidence" value="ECO:0007669"/>
    <property type="project" value="UniProtKB-ARBA"/>
</dbReference>
<dbReference type="PROSITE" id="PS00061">
    <property type="entry name" value="ADH_SHORT"/>
    <property type="match status" value="1"/>
</dbReference>
<keyword evidence="2" id="KW-0560">Oxidoreductase</keyword>
<protein>
    <submittedName>
        <fullName evidence="4">SDR family oxidoreductase</fullName>
    </submittedName>
</protein>
<dbReference type="FunFam" id="3.40.50.720:FF:000047">
    <property type="entry name" value="NADP-dependent L-serine/L-allo-threonine dehydrogenase"/>
    <property type="match status" value="1"/>
</dbReference>
<dbReference type="AlphaFoldDB" id="A0A933I8B0"/>
<accession>A0A933I8B0</accession>
<evidence type="ECO:0000313" key="5">
    <source>
        <dbReference type="Proteomes" id="UP000736328"/>
    </source>
</evidence>
<dbReference type="PANTHER" id="PTHR42901">
    <property type="entry name" value="ALCOHOL DEHYDROGENASE"/>
    <property type="match status" value="1"/>
</dbReference>
<dbReference type="SUPFAM" id="SSF51735">
    <property type="entry name" value="NAD(P)-binding Rossmann-fold domains"/>
    <property type="match status" value="1"/>
</dbReference>
<dbReference type="Gene3D" id="3.40.50.720">
    <property type="entry name" value="NAD(P)-binding Rossmann-like Domain"/>
    <property type="match status" value="1"/>
</dbReference>
<proteinExistence type="inferred from homology"/>
<dbReference type="CDD" id="cd05346">
    <property type="entry name" value="SDR_c5"/>
    <property type="match status" value="1"/>
</dbReference>
<dbReference type="EMBL" id="JACQXR010000030">
    <property type="protein sequence ID" value="MBI4726076.1"/>
    <property type="molecule type" value="Genomic_DNA"/>
</dbReference>
<dbReference type="PIRSF" id="PIRSF000126">
    <property type="entry name" value="11-beta-HSD1"/>
    <property type="match status" value="1"/>
</dbReference>
<dbReference type="PRINTS" id="PR00080">
    <property type="entry name" value="SDRFAMILY"/>
</dbReference>
<sequence length="258" mass="28531">MQDLKNKIVFITGASSGIGRACAIEFAKAGAKLILAARRKERLVELAGEISKINKNLVTTLLVFDVRKQKEVEEAINKLPAQWSDIDILLNNAGLSRGLEKIQEGVIQNWEEMIDTNIKGLLYVTRAVMPGMVKRNSGHVVNIGSIAGHEVYPAGNVYNATKYAVKALNKAMRMDVFGTNIRVTSIDPGFVETEFAIVRFHGDQQRADKAYQGMAPLRPEDIAEAVVWSCTRPAHVNIEDIIIMPTDQASITMVNRKQ</sequence>
<organism evidence="4 5">
    <name type="scientific">candidate division TA06 bacterium</name>
    <dbReference type="NCBI Taxonomy" id="2250710"/>
    <lineage>
        <taxon>Bacteria</taxon>
        <taxon>Bacteria division TA06</taxon>
    </lineage>
</organism>
<evidence type="ECO:0000256" key="1">
    <source>
        <dbReference type="ARBA" id="ARBA00006484"/>
    </source>
</evidence>
<evidence type="ECO:0000256" key="3">
    <source>
        <dbReference type="RuleBase" id="RU000363"/>
    </source>
</evidence>
<dbReference type="InterPro" id="IPR020904">
    <property type="entry name" value="Sc_DH/Rdtase_CS"/>
</dbReference>
<comment type="caution">
    <text evidence="4">The sequence shown here is derived from an EMBL/GenBank/DDBJ whole genome shotgun (WGS) entry which is preliminary data.</text>
</comment>
<dbReference type="InterPro" id="IPR036291">
    <property type="entry name" value="NAD(P)-bd_dom_sf"/>
</dbReference>
<dbReference type="InterPro" id="IPR002347">
    <property type="entry name" value="SDR_fam"/>
</dbReference>
<gene>
    <name evidence="4" type="ORF">HY768_02435</name>
</gene>
<evidence type="ECO:0000313" key="4">
    <source>
        <dbReference type="EMBL" id="MBI4726076.1"/>
    </source>
</evidence>
<dbReference type="Pfam" id="PF00106">
    <property type="entry name" value="adh_short"/>
    <property type="match status" value="1"/>
</dbReference>
<dbReference type="PANTHER" id="PTHR42901:SF1">
    <property type="entry name" value="ALCOHOL DEHYDROGENASE"/>
    <property type="match status" value="1"/>
</dbReference>
<reference evidence="4" key="1">
    <citation type="submission" date="2020-07" db="EMBL/GenBank/DDBJ databases">
        <title>Huge and variable diversity of episymbiotic CPR bacteria and DPANN archaea in groundwater ecosystems.</title>
        <authorList>
            <person name="He C.Y."/>
            <person name="Keren R."/>
            <person name="Whittaker M."/>
            <person name="Farag I.F."/>
            <person name="Doudna J."/>
            <person name="Cate J.H.D."/>
            <person name="Banfield J.F."/>
        </authorList>
    </citation>
    <scope>NUCLEOTIDE SEQUENCE</scope>
    <source>
        <strain evidence="4">NC_groundwater_1520_Pr4_B-0.1um_53_5</strain>
    </source>
</reference>
<name>A0A933I8B0_UNCT6</name>
<dbReference type="Proteomes" id="UP000736328">
    <property type="component" value="Unassembled WGS sequence"/>
</dbReference>